<feature type="compositionally biased region" description="Polar residues" evidence="1">
    <location>
        <begin position="339"/>
        <end position="365"/>
    </location>
</feature>
<feature type="compositionally biased region" description="Basic and acidic residues" evidence="1">
    <location>
        <begin position="285"/>
        <end position="300"/>
    </location>
</feature>
<feature type="transmembrane region" description="Helical" evidence="2">
    <location>
        <begin position="47"/>
        <end position="67"/>
    </location>
</feature>
<name>A0A5J4X1N0_9EUKA</name>
<dbReference type="EMBL" id="SNRW01000439">
    <property type="protein sequence ID" value="KAA6401141.1"/>
    <property type="molecule type" value="Genomic_DNA"/>
</dbReference>
<protein>
    <submittedName>
        <fullName evidence="3">Uncharacterized protein</fullName>
    </submittedName>
</protein>
<evidence type="ECO:0000256" key="2">
    <source>
        <dbReference type="SAM" id="Phobius"/>
    </source>
</evidence>
<evidence type="ECO:0000313" key="4">
    <source>
        <dbReference type="Proteomes" id="UP000324800"/>
    </source>
</evidence>
<organism evidence="3 4">
    <name type="scientific">Streblomastix strix</name>
    <dbReference type="NCBI Taxonomy" id="222440"/>
    <lineage>
        <taxon>Eukaryota</taxon>
        <taxon>Metamonada</taxon>
        <taxon>Preaxostyla</taxon>
        <taxon>Oxymonadida</taxon>
        <taxon>Streblomastigidae</taxon>
        <taxon>Streblomastix</taxon>
    </lineage>
</organism>
<dbReference type="AlphaFoldDB" id="A0A5J4X1N0"/>
<keyword evidence="2" id="KW-1133">Transmembrane helix</keyword>
<evidence type="ECO:0000256" key="1">
    <source>
        <dbReference type="SAM" id="MobiDB-lite"/>
    </source>
</evidence>
<feature type="transmembrane region" description="Helical" evidence="2">
    <location>
        <begin position="142"/>
        <end position="162"/>
    </location>
</feature>
<keyword evidence="2" id="KW-0812">Transmembrane</keyword>
<feature type="transmembrane region" description="Helical" evidence="2">
    <location>
        <begin position="194"/>
        <end position="219"/>
    </location>
</feature>
<sequence length="436" mass="50278">MFTYVLTCYQLPRYFFFTSWELMTLWMAPVLLISYSNPQKKRRNLNIAFLILNIIFALILLILAILSSAFEELADKSTNIFTSISNFINYFACLILVTSYAIFLFRTMRKLNKISVSNTGTGEQQSQQDRFTKDIQWRAKRLFVSSVFIALFLFVRTFWNLFDMIGINEIKKWWYRMFNNDCYLNNEKSCHGYYIQYLLFYFFVDVVPPCILLMTFFIISRENKKSGAVDKEKEMNEQLYKTEVEQNAYVERQRENSMRVNTQPNALYEMHRRRTAQNLQENITEGDRERKDSKSSERRGTQGNNLQRPDSSRLRSMQSDQGGSNQQGIGVKTRPLPFGSQQQFHNKSTSGLQQSNDGLGTQNINRDNEEEQGNINEGNSGVSSSQSDGFGQQGRIRGQSSASNQGSNQVRPQVEDTGAEGIEGDLAMAAQYGFDV</sequence>
<evidence type="ECO:0000313" key="3">
    <source>
        <dbReference type="EMBL" id="KAA6401141.1"/>
    </source>
</evidence>
<keyword evidence="2" id="KW-0472">Membrane</keyword>
<feature type="transmembrane region" description="Helical" evidence="2">
    <location>
        <begin position="14"/>
        <end position="35"/>
    </location>
</feature>
<feature type="region of interest" description="Disordered" evidence="1">
    <location>
        <begin position="277"/>
        <end position="422"/>
    </location>
</feature>
<dbReference type="Proteomes" id="UP000324800">
    <property type="component" value="Unassembled WGS sequence"/>
</dbReference>
<gene>
    <name evidence="3" type="ORF">EZS28_003337</name>
</gene>
<feature type="transmembrane region" description="Helical" evidence="2">
    <location>
        <begin position="87"/>
        <end position="105"/>
    </location>
</feature>
<feature type="compositionally biased region" description="Polar residues" evidence="1">
    <location>
        <begin position="301"/>
        <end position="328"/>
    </location>
</feature>
<proteinExistence type="predicted"/>
<comment type="caution">
    <text evidence="3">The sequence shown here is derived from an EMBL/GenBank/DDBJ whole genome shotgun (WGS) entry which is preliminary data.</text>
</comment>
<feature type="compositionally biased region" description="Low complexity" evidence="1">
    <location>
        <begin position="373"/>
        <end position="409"/>
    </location>
</feature>
<reference evidence="3 4" key="1">
    <citation type="submission" date="2019-03" db="EMBL/GenBank/DDBJ databases">
        <title>Single cell metagenomics reveals metabolic interactions within the superorganism composed of flagellate Streblomastix strix and complex community of Bacteroidetes bacteria on its surface.</title>
        <authorList>
            <person name="Treitli S.C."/>
            <person name="Kolisko M."/>
            <person name="Husnik F."/>
            <person name="Keeling P."/>
            <person name="Hampl V."/>
        </authorList>
    </citation>
    <scope>NUCLEOTIDE SEQUENCE [LARGE SCALE GENOMIC DNA]</scope>
    <source>
        <strain evidence="3">ST1C</strain>
    </source>
</reference>
<accession>A0A5J4X1N0</accession>